<dbReference type="Proteomes" id="UP000282818">
    <property type="component" value="Unassembled WGS sequence"/>
</dbReference>
<evidence type="ECO:0000313" key="3">
    <source>
        <dbReference type="EMBL" id="RVU29299.1"/>
    </source>
</evidence>
<evidence type="ECO:0000259" key="2">
    <source>
        <dbReference type="SMART" id="SM00382"/>
    </source>
</evidence>
<dbReference type="Pfam" id="PF13519">
    <property type="entry name" value="VWA_2"/>
    <property type="match status" value="1"/>
</dbReference>
<dbReference type="InterPro" id="IPR003593">
    <property type="entry name" value="AAA+_ATPase"/>
</dbReference>
<gene>
    <name evidence="3" type="ORF">EOE65_16875</name>
</gene>
<dbReference type="EMBL" id="SACQ01000011">
    <property type="protein sequence ID" value="RVU29299.1"/>
    <property type="molecule type" value="Genomic_DNA"/>
</dbReference>
<keyword evidence="4" id="KW-1185">Reference proteome</keyword>
<organism evidence="3 4">
    <name type="scientific">Neptunomonas marina</name>
    <dbReference type="NCBI Taxonomy" id="1815562"/>
    <lineage>
        <taxon>Bacteria</taxon>
        <taxon>Pseudomonadati</taxon>
        <taxon>Pseudomonadota</taxon>
        <taxon>Gammaproteobacteria</taxon>
        <taxon>Oceanospirillales</taxon>
        <taxon>Oceanospirillaceae</taxon>
        <taxon>Neptunomonas</taxon>
    </lineage>
</organism>
<comment type="caution">
    <text evidence="3">The sequence shown here is derived from an EMBL/GenBank/DDBJ whole genome shotgun (WGS) entry which is preliminary data.</text>
</comment>
<dbReference type="Gene3D" id="3.40.50.300">
    <property type="entry name" value="P-loop containing nucleotide triphosphate hydrolases"/>
    <property type="match status" value="1"/>
</dbReference>
<dbReference type="AlphaFoldDB" id="A0A437Q445"/>
<dbReference type="SUPFAM" id="SSF53300">
    <property type="entry name" value="vWA-like"/>
    <property type="match status" value="1"/>
</dbReference>
<dbReference type="Gene3D" id="1.10.8.80">
    <property type="entry name" value="Magnesium chelatase subunit I, C-Terminal domain"/>
    <property type="match status" value="1"/>
</dbReference>
<dbReference type="CDD" id="cd00009">
    <property type="entry name" value="AAA"/>
    <property type="match status" value="1"/>
</dbReference>
<reference evidence="3 4" key="1">
    <citation type="submission" date="2019-01" db="EMBL/GenBank/DDBJ databases">
        <authorList>
            <person name="Chen W.-M."/>
        </authorList>
    </citation>
    <scope>NUCLEOTIDE SEQUENCE [LARGE SCALE GENOMIC DNA]</scope>
    <source>
        <strain evidence="3 4">HPM-16</strain>
    </source>
</reference>
<dbReference type="InterPro" id="IPR011704">
    <property type="entry name" value="ATPase_dyneun-rel_AAA"/>
</dbReference>
<dbReference type="Pfam" id="PF17863">
    <property type="entry name" value="AAA_lid_2"/>
    <property type="match status" value="1"/>
</dbReference>
<evidence type="ECO:0000313" key="4">
    <source>
        <dbReference type="Proteomes" id="UP000282818"/>
    </source>
</evidence>
<evidence type="ECO:0000256" key="1">
    <source>
        <dbReference type="SAM" id="MobiDB-lite"/>
    </source>
</evidence>
<dbReference type="Gene3D" id="3.40.50.410">
    <property type="entry name" value="von Willebrand factor, type A domain"/>
    <property type="match status" value="1"/>
</dbReference>
<feature type="domain" description="AAA+ ATPase" evidence="2">
    <location>
        <begin position="27"/>
        <end position="170"/>
    </location>
</feature>
<dbReference type="PANTHER" id="PTHR35023">
    <property type="entry name" value="CHELATASE-RELATED"/>
    <property type="match status" value="1"/>
</dbReference>
<dbReference type="InterPro" id="IPR027417">
    <property type="entry name" value="P-loop_NTPase"/>
</dbReference>
<dbReference type="PANTHER" id="PTHR35023:SF1">
    <property type="entry name" value="MG-PROTOPORPHYRIN IX CHELATASE"/>
    <property type="match status" value="1"/>
</dbReference>
<dbReference type="InterPro" id="IPR052989">
    <property type="entry name" value="Mg-chelatase_DI-like"/>
</dbReference>
<dbReference type="InterPro" id="IPR036465">
    <property type="entry name" value="vWFA_dom_sf"/>
</dbReference>
<dbReference type="SUPFAM" id="SSF52540">
    <property type="entry name" value="P-loop containing nucleoside triphosphate hydrolases"/>
    <property type="match status" value="1"/>
</dbReference>
<dbReference type="InterPro" id="IPR002035">
    <property type="entry name" value="VWF_A"/>
</dbReference>
<dbReference type="GO" id="GO:0005524">
    <property type="term" value="F:ATP binding"/>
    <property type="evidence" value="ECO:0007669"/>
    <property type="project" value="InterPro"/>
</dbReference>
<dbReference type="RefSeq" id="WP_127695912.1">
    <property type="nucleotide sequence ID" value="NZ_SACQ01000011.1"/>
</dbReference>
<feature type="compositionally biased region" description="Basic and acidic residues" evidence="1">
    <location>
        <begin position="293"/>
        <end position="302"/>
    </location>
</feature>
<dbReference type="SMART" id="SM00382">
    <property type="entry name" value="AAA"/>
    <property type="match status" value="1"/>
</dbReference>
<sequence>MSLYPFTAVVGQEPFKQALLLNAVDPKIGGVLVSGPRGCAKSTLARAMVELLPKGALVNLPLGTSEEMLCGTLDLQQALSDKSVRFKPGLLSKADGGLLYIDEVNLLSDRLVDLLLDAAASGINHVERDGISHQHACRFMLVGTMNPDEGEVRDQLKDRFGLSVALQNETDIDARVLISERRSLFEHNPHALIAQFAEAQQQVCAQISAAQACLPDITLNKALLRDIAKRCIAANVDGMRADIVWSRAAKAHAALAGRIEVQRSDIDATEALVLAHRRNSPNEPPSPPQTSKRPPDSKRQDTELPPNSPQQGDWGAMDEVRHAQSAQLRGSSVKPANAGLRLTTNQIDWPATLTSSQTAPVERERIERVSKLNLVLLDTSGSTLKVQQGADVLAYARGFVEELAQNAYLQRQRLTLFGFGNDAVELLAQTRRPPKSCASLFDSLSAGGGTPLAKALETAQNYIKQLLLREPNIEVETFVLTDGRYRERPKTLPFKGTTHVIDLEQGELRIGNSKQLAEQLHAHYLPLF</sequence>
<protein>
    <submittedName>
        <fullName evidence="3">VWA domain-containing protein</fullName>
    </submittedName>
</protein>
<feature type="region of interest" description="Disordered" evidence="1">
    <location>
        <begin position="276"/>
        <end position="315"/>
    </location>
</feature>
<name>A0A437Q445_9GAMM</name>
<accession>A0A437Q445</accession>
<dbReference type="InterPro" id="IPR041628">
    <property type="entry name" value="ChlI/MoxR_AAA_lid"/>
</dbReference>
<proteinExistence type="predicted"/>
<dbReference type="GO" id="GO:0016887">
    <property type="term" value="F:ATP hydrolysis activity"/>
    <property type="evidence" value="ECO:0007669"/>
    <property type="project" value="InterPro"/>
</dbReference>
<dbReference type="Pfam" id="PF07728">
    <property type="entry name" value="AAA_5"/>
    <property type="match status" value="1"/>
</dbReference>